<name>D3Q5Y4_STANL</name>
<dbReference type="HOGENOM" id="CLU_124277_3_0_11"/>
<dbReference type="EMBL" id="CP001778">
    <property type="protein sequence ID" value="ADD40283.1"/>
    <property type="molecule type" value="Genomic_DNA"/>
</dbReference>
<dbReference type="RefSeq" id="WP_013015854.1">
    <property type="nucleotide sequence ID" value="NC_013947.1"/>
</dbReference>
<evidence type="ECO:0000313" key="2">
    <source>
        <dbReference type="EMBL" id="ADD40283.1"/>
    </source>
</evidence>
<dbReference type="eggNOG" id="COG3631">
    <property type="taxonomic scope" value="Bacteria"/>
</dbReference>
<dbReference type="KEGG" id="sna:Snas_0569"/>
<dbReference type="Pfam" id="PF12680">
    <property type="entry name" value="SnoaL_2"/>
    <property type="match status" value="1"/>
</dbReference>
<sequence>MTHPSPRQVWEACVNAAITGDIAAQTAFYAEDAVLEFPFLFADGLPNRFEGRAAIGEFFAAMQSGVGATGVRVDRENSTLTLHDTTDPEVLIAEIELAVEPAGTSRYVQVVRVRDGQIVSMRDYFAGAVTGIVTGILREAR</sequence>
<dbReference type="Gene3D" id="3.10.450.50">
    <property type="match status" value="1"/>
</dbReference>
<dbReference type="SUPFAM" id="SSF54427">
    <property type="entry name" value="NTF2-like"/>
    <property type="match status" value="1"/>
</dbReference>
<reference evidence="2 3" key="1">
    <citation type="journal article" date="2009" name="Stand. Genomic Sci.">
        <title>Complete genome sequence of Stackebrandtia nassauensis type strain (LLR-40K-21).</title>
        <authorList>
            <person name="Munk C."/>
            <person name="Lapidus A."/>
            <person name="Copeland A."/>
            <person name="Jando M."/>
            <person name="Mayilraj S."/>
            <person name="Glavina Del Rio T."/>
            <person name="Nolan M."/>
            <person name="Chen F."/>
            <person name="Lucas S."/>
            <person name="Tice H."/>
            <person name="Cheng J.F."/>
            <person name="Han C."/>
            <person name="Detter J.C."/>
            <person name="Bruce D."/>
            <person name="Goodwin L."/>
            <person name="Chain P."/>
            <person name="Pitluck S."/>
            <person name="Goker M."/>
            <person name="Ovchinikova G."/>
            <person name="Pati A."/>
            <person name="Ivanova N."/>
            <person name="Mavromatis K."/>
            <person name="Chen A."/>
            <person name="Palaniappan K."/>
            <person name="Land M."/>
            <person name="Hauser L."/>
            <person name="Chang Y.J."/>
            <person name="Jeffries C.D."/>
            <person name="Bristow J."/>
            <person name="Eisen J.A."/>
            <person name="Markowitz V."/>
            <person name="Hugenholtz P."/>
            <person name="Kyrpides N.C."/>
            <person name="Klenk H.P."/>
        </authorList>
    </citation>
    <scope>NUCLEOTIDE SEQUENCE [LARGE SCALE GENOMIC DNA]</scope>
    <source>
        <strain evidence="3">DSM 44728 / CIP 108903 / NRRL B-16338 / NBRC 102104 / LLR-40K-21</strain>
    </source>
</reference>
<organism evidence="2 3">
    <name type="scientific">Stackebrandtia nassauensis (strain DSM 44728 / CIP 108903 / NRRL B-16338 / NBRC 102104 / LLR-40K-21)</name>
    <dbReference type="NCBI Taxonomy" id="446470"/>
    <lineage>
        <taxon>Bacteria</taxon>
        <taxon>Bacillati</taxon>
        <taxon>Actinomycetota</taxon>
        <taxon>Actinomycetes</taxon>
        <taxon>Glycomycetales</taxon>
        <taxon>Glycomycetaceae</taxon>
        <taxon>Stackebrandtia</taxon>
    </lineage>
</organism>
<dbReference type="AlphaFoldDB" id="D3Q5Y4"/>
<protein>
    <submittedName>
        <fullName evidence="2">Phenazine biosynthesis protein</fullName>
    </submittedName>
</protein>
<evidence type="ECO:0000259" key="1">
    <source>
        <dbReference type="Pfam" id="PF12680"/>
    </source>
</evidence>
<dbReference type="InterPro" id="IPR037401">
    <property type="entry name" value="SnoaL-like"/>
</dbReference>
<feature type="domain" description="SnoaL-like" evidence="1">
    <location>
        <begin position="12"/>
        <end position="121"/>
    </location>
</feature>
<accession>D3Q5Y4</accession>
<evidence type="ECO:0000313" key="3">
    <source>
        <dbReference type="Proteomes" id="UP000000844"/>
    </source>
</evidence>
<proteinExistence type="predicted"/>
<dbReference type="Proteomes" id="UP000000844">
    <property type="component" value="Chromosome"/>
</dbReference>
<keyword evidence="3" id="KW-1185">Reference proteome</keyword>
<gene>
    <name evidence="2" type="ordered locus">Snas_0569</name>
</gene>
<dbReference type="STRING" id="446470.Snas_0569"/>
<dbReference type="InterPro" id="IPR032710">
    <property type="entry name" value="NTF2-like_dom_sf"/>
</dbReference>